<dbReference type="GO" id="GO:0016020">
    <property type="term" value="C:membrane"/>
    <property type="evidence" value="ECO:0007669"/>
    <property type="project" value="InterPro"/>
</dbReference>
<evidence type="ECO:0000313" key="2">
    <source>
        <dbReference type="EMBL" id="GAG07424.1"/>
    </source>
</evidence>
<keyword evidence="1" id="KW-0812">Transmembrane</keyword>
<dbReference type="GO" id="GO:0045227">
    <property type="term" value="P:capsule polysaccharide biosynthetic process"/>
    <property type="evidence" value="ECO:0007669"/>
    <property type="project" value="InterPro"/>
</dbReference>
<evidence type="ECO:0000256" key="1">
    <source>
        <dbReference type="SAM" id="Phobius"/>
    </source>
</evidence>
<dbReference type="EMBL" id="BARS01020450">
    <property type="protein sequence ID" value="GAG07424.1"/>
    <property type="molecule type" value="Genomic_DNA"/>
</dbReference>
<feature type="transmembrane region" description="Helical" evidence="1">
    <location>
        <begin position="124"/>
        <end position="142"/>
    </location>
</feature>
<feature type="transmembrane region" description="Helical" evidence="1">
    <location>
        <begin position="41"/>
        <end position="60"/>
    </location>
</feature>
<gene>
    <name evidence="2" type="ORF">S01H1_32974</name>
</gene>
<sequence length="144" mass="16087">MIYQAIGIGIVVSFAFYEIVGLSPGGIVVPGYIALFLDQPIRILVTLLVALLTYFSVKTLSNYIILYGRRRFLAMILIGFLLKWLIEEIIITIPVSGIELRSIGYIIPGLIANEMRRQGIFPTLYSLAIVAVIVRLILLLFLKS</sequence>
<proteinExistence type="predicted"/>
<feature type="transmembrane region" description="Helical" evidence="1">
    <location>
        <begin position="72"/>
        <end position="95"/>
    </location>
</feature>
<dbReference type="AlphaFoldDB" id="X0UNQ9"/>
<evidence type="ECO:0008006" key="3">
    <source>
        <dbReference type="Google" id="ProtNLM"/>
    </source>
</evidence>
<feature type="transmembrane region" description="Helical" evidence="1">
    <location>
        <begin position="7"/>
        <end position="35"/>
    </location>
</feature>
<dbReference type="Pfam" id="PF14102">
    <property type="entry name" value="Caps_synth_CapC"/>
    <property type="match status" value="1"/>
</dbReference>
<dbReference type="NCBIfam" id="TIGR04011">
    <property type="entry name" value="poly_gGlu_PgsC"/>
    <property type="match status" value="1"/>
</dbReference>
<name>X0UNQ9_9ZZZZ</name>
<accession>X0UNQ9</accession>
<protein>
    <recommendedName>
        <fullName evidence="3">Poly-gamma-glutamate biosynthesis protein PgsC</fullName>
    </recommendedName>
</protein>
<comment type="caution">
    <text evidence="2">The sequence shown here is derived from an EMBL/GenBank/DDBJ whole genome shotgun (WGS) entry which is preliminary data.</text>
</comment>
<dbReference type="PRINTS" id="PR01759">
    <property type="entry name" value="CAPSULEPROTC"/>
</dbReference>
<organism evidence="2">
    <name type="scientific">marine sediment metagenome</name>
    <dbReference type="NCBI Taxonomy" id="412755"/>
    <lineage>
        <taxon>unclassified sequences</taxon>
        <taxon>metagenomes</taxon>
        <taxon>ecological metagenomes</taxon>
    </lineage>
</organism>
<keyword evidence="1" id="KW-1133">Transmembrane helix</keyword>
<keyword evidence="1" id="KW-0472">Membrane</keyword>
<feature type="non-terminal residue" evidence="2">
    <location>
        <position position="144"/>
    </location>
</feature>
<reference evidence="2" key="1">
    <citation type="journal article" date="2014" name="Front. Microbiol.">
        <title>High frequency of phylogenetically diverse reductive dehalogenase-homologous genes in deep subseafloor sedimentary metagenomes.</title>
        <authorList>
            <person name="Kawai M."/>
            <person name="Futagami T."/>
            <person name="Toyoda A."/>
            <person name="Takaki Y."/>
            <person name="Nishi S."/>
            <person name="Hori S."/>
            <person name="Arai W."/>
            <person name="Tsubouchi T."/>
            <person name="Morono Y."/>
            <person name="Uchiyama I."/>
            <person name="Ito T."/>
            <person name="Fujiyama A."/>
            <person name="Inagaki F."/>
            <person name="Takami H."/>
        </authorList>
    </citation>
    <scope>NUCLEOTIDE SEQUENCE</scope>
    <source>
        <strain evidence="2">Expedition CK06-06</strain>
    </source>
</reference>
<dbReference type="InterPro" id="IPR008338">
    <property type="entry name" value="Capsule_biosynth_CapC"/>
</dbReference>